<feature type="non-terminal residue" evidence="1">
    <location>
        <position position="1"/>
    </location>
</feature>
<evidence type="ECO:0000313" key="1">
    <source>
        <dbReference type="EMBL" id="PNI43131.1"/>
    </source>
</evidence>
<gene>
    <name evidence="1" type="ORF">CK820_G0032104</name>
</gene>
<dbReference type="Gene3D" id="3.50.30.30">
    <property type="match status" value="1"/>
</dbReference>
<dbReference type="EMBL" id="NBAG03000305">
    <property type="protein sequence ID" value="PNI43131.1"/>
    <property type="molecule type" value="Genomic_DNA"/>
</dbReference>
<dbReference type="SUPFAM" id="SSF52025">
    <property type="entry name" value="PA domain"/>
    <property type="match status" value="1"/>
</dbReference>
<evidence type="ECO:0000313" key="2">
    <source>
        <dbReference type="Proteomes" id="UP000236370"/>
    </source>
</evidence>
<organism evidence="1 2">
    <name type="scientific">Pan troglodytes</name>
    <name type="common">Chimpanzee</name>
    <dbReference type="NCBI Taxonomy" id="9598"/>
    <lineage>
        <taxon>Eukaryota</taxon>
        <taxon>Metazoa</taxon>
        <taxon>Chordata</taxon>
        <taxon>Craniata</taxon>
        <taxon>Vertebrata</taxon>
        <taxon>Euteleostomi</taxon>
        <taxon>Mammalia</taxon>
        <taxon>Eutheria</taxon>
        <taxon>Euarchontoglires</taxon>
        <taxon>Primates</taxon>
        <taxon>Haplorrhini</taxon>
        <taxon>Catarrhini</taxon>
        <taxon>Hominidae</taxon>
        <taxon>Pan</taxon>
    </lineage>
</organism>
<sequence length="54" mass="6133">AEVIDVSYGMADDLKRIRKIKNVTNQIALLKLGKLPLLYKMKVLDKADQTSPLY</sequence>
<dbReference type="AlphaFoldDB" id="A0A2J8L798"/>
<proteinExistence type="predicted"/>
<comment type="caution">
    <text evidence="1">The sequence shown here is derived from an EMBL/GenBank/DDBJ whole genome shotgun (WGS) entry which is preliminary data.</text>
</comment>
<dbReference type="Proteomes" id="UP000236370">
    <property type="component" value="Unassembled WGS sequence"/>
</dbReference>
<reference evidence="1 2" key="1">
    <citation type="submission" date="2017-12" db="EMBL/GenBank/DDBJ databases">
        <title>High-resolution comparative analysis of great ape genomes.</title>
        <authorList>
            <person name="Pollen A."/>
            <person name="Hastie A."/>
            <person name="Hormozdiari F."/>
            <person name="Dougherty M."/>
            <person name="Liu R."/>
            <person name="Chaisson M."/>
            <person name="Hoppe E."/>
            <person name="Hill C."/>
            <person name="Pang A."/>
            <person name="Hillier L."/>
            <person name="Baker C."/>
            <person name="Armstrong J."/>
            <person name="Shendure J."/>
            <person name="Paten B."/>
            <person name="Wilson R."/>
            <person name="Chao H."/>
            <person name="Schneider V."/>
            <person name="Ventura M."/>
            <person name="Kronenberg Z."/>
            <person name="Murali S."/>
            <person name="Gordon D."/>
            <person name="Cantsilieris S."/>
            <person name="Munson K."/>
            <person name="Nelson B."/>
            <person name="Raja A."/>
            <person name="Underwood J."/>
            <person name="Diekhans M."/>
            <person name="Fiddes I."/>
            <person name="Haussler D."/>
            <person name="Eichler E."/>
        </authorList>
    </citation>
    <scope>NUCLEOTIDE SEQUENCE [LARGE SCALE GENOMIC DNA]</scope>
    <source>
        <strain evidence="1">Yerkes chimp pedigree #C0471</strain>
    </source>
</reference>
<protein>
    <submittedName>
        <fullName evidence="1">NAALADL2 isoform 4</fullName>
    </submittedName>
</protein>
<accession>A0A2J8L798</accession>
<name>A0A2J8L798_PANTR</name>
<dbReference type="InterPro" id="IPR046450">
    <property type="entry name" value="PA_dom_sf"/>
</dbReference>
<dbReference type="SMR" id="A0A2J8L798"/>